<dbReference type="InterPro" id="IPR002938">
    <property type="entry name" value="FAD-bd"/>
</dbReference>
<feature type="domain" description="FAD-binding" evidence="3">
    <location>
        <begin position="4"/>
        <end position="352"/>
    </location>
</feature>
<dbReference type="EMBL" id="JABTTE010000031">
    <property type="protein sequence ID" value="NSL53188.1"/>
    <property type="molecule type" value="Genomic_DNA"/>
</dbReference>
<sequence length="399" mass="44516">MKHKAIIIGGGIAGTSMALFLKKINIDAEIYEAYEKRTDIGGGFQIAPNGMKVMAALGLADVVVKNGVVSSMMYFQNENGKVIAQVKENGRDKYGVPSVNIARSKFHEILVNEVEKNGITIHYKKRLKKVIEDSSGVTAIFEDGTEAQGTFLVGADGTHSKTREYVVKNGPKPVYTGLQNVGGFAPLASIDKNLSIDESPTFFTFGRKGFFGYALCNKGHGEEVMWWSNIPEIREVPREMLRLATTEDIKDELLMLHKNWHPPVENIIKQSTSIFKSNIYDLSSLPTWSKNRVVLIGDAAHAMSPHAGQGAAVALEDSMYLAKLMKDLNMPIESIFQRFEEERKGRAEKIIKTARRNGSGKKEFGPIACWFRDRFLSILLPLFASRGQEWIHGYEIPWD</sequence>
<keyword evidence="2 4" id="KW-0503">Monooxygenase</keyword>
<dbReference type="PANTHER" id="PTHR13789:SF309">
    <property type="entry name" value="PUTATIVE (AFU_ORTHOLOGUE AFUA_6G14510)-RELATED"/>
    <property type="match status" value="1"/>
</dbReference>
<dbReference type="PRINTS" id="PR00420">
    <property type="entry name" value="RNGMNOXGNASE"/>
</dbReference>
<dbReference type="Pfam" id="PF01494">
    <property type="entry name" value="FAD_binding_3"/>
    <property type="match status" value="1"/>
</dbReference>
<dbReference type="PANTHER" id="PTHR13789">
    <property type="entry name" value="MONOOXYGENASE"/>
    <property type="match status" value="1"/>
</dbReference>
<keyword evidence="1" id="KW-0560">Oxidoreductase</keyword>
<evidence type="ECO:0000256" key="1">
    <source>
        <dbReference type="ARBA" id="ARBA00023002"/>
    </source>
</evidence>
<keyword evidence="5" id="KW-1185">Reference proteome</keyword>
<evidence type="ECO:0000259" key="3">
    <source>
        <dbReference type="Pfam" id="PF01494"/>
    </source>
</evidence>
<reference evidence="4" key="1">
    <citation type="submission" date="2020-06" db="EMBL/GenBank/DDBJ databases">
        <title>A novel thermopfilic bacterium from Erzurum, Turkey.</title>
        <authorList>
            <person name="Adiguzel A."/>
            <person name="Ay H."/>
            <person name="Baltaci M.O."/>
        </authorList>
    </citation>
    <scope>NUCLEOTIDE SEQUENCE</scope>
    <source>
        <strain evidence="4">P2</strain>
    </source>
</reference>
<dbReference type="Proteomes" id="UP000625804">
    <property type="component" value="Unassembled WGS sequence"/>
</dbReference>
<dbReference type="GO" id="GO:0071949">
    <property type="term" value="F:FAD binding"/>
    <property type="evidence" value="ECO:0007669"/>
    <property type="project" value="InterPro"/>
</dbReference>
<dbReference type="GO" id="GO:0004497">
    <property type="term" value="F:monooxygenase activity"/>
    <property type="evidence" value="ECO:0007669"/>
    <property type="project" value="UniProtKB-KW"/>
</dbReference>
<accession>A0A8J8GK02</accession>
<evidence type="ECO:0000313" key="5">
    <source>
        <dbReference type="Proteomes" id="UP000625804"/>
    </source>
</evidence>
<evidence type="ECO:0000256" key="2">
    <source>
        <dbReference type="ARBA" id="ARBA00023033"/>
    </source>
</evidence>
<gene>
    <name evidence="4" type="ORF">HR057_15715</name>
</gene>
<protein>
    <submittedName>
        <fullName evidence="4">FAD-dependent monooxygenase</fullName>
    </submittedName>
</protein>
<dbReference type="InterPro" id="IPR050493">
    <property type="entry name" value="FAD-dep_Monooxygenase_BioMet"/>
</dbReference>
<proteinExistence type="predicted"/>
<dbReference type="AlphaFoldDB" id="A0A8J8GK02"/>
<organism evidence="4 5">
    <name type="scientific">Calidifontibacillus erzurumensis</name>
    <dbReference type="NCBI Taxonomy" id="2741433"/>
    <lineage>
        <taxon>Bacteria</taxon>
        <taxon>Bacillati</taxon>
        <taxon>Bacillota</taxon>
        <taxon>Bacilli</taxon>
        <taxon>Bacillales</taxon>
        <taxon>Bacillaceae</taxon>
        <taxon>Calidifontibacillus/Schinkia group</taxon>
        <taxon>Calidifontibacillus</taxon>
    </lineage>
</organism>
<comment type="caution">
    <text evidence="4">The sequence shown here is derived from an EMBL/GenBank/DDBJ whole genome shotgun (WGS) entry which is preliminary data.</text>
</comment>
<dbReference type="InterPro" id="IPR036188">
    <property type="entry name" value="FAD/NAD-bd_sf"/>
</dbReference>
<dbReference type="SUPFAM" id="SSF51905">
    <property type="entry name" value="FAD/NAD(P)-binding domain"/>
    <property type="match status" value="1"/>
</dbReference>
<evidence type="ECO:0000313" key="4">
    <source>
        <dbReference type="EMBL" id="NSL53188.1"/>
    </source>
</evidence>
<name>A0A8J8GK02_9BACI</name>
<dbReference type="RefSeq" id="WP_173732390.1">
    <property type="nucleotide sequence ID" value="NZ_JABTTE010000031.1"/>
</dbReference>
<dbReference type="Gene3D" id="3.50.50.60">
    <property type="entry name" value="FAD/NAD(P)-binding domain"/>
    <property type="match status" value="1"/>
</dbReference>